<evidence type="ECO:0000313" key="4">
    <source>
        <dbReference type="Proteomes" id="UP001162131"/>
    </source>
</evidence>
<keyword evidence="1" id="KW-0479">Metal-binding</keyword>
<dbReference type="PANTHER" id="PTHR10131">
    <property type="entry name" value="TNF RECEPTOR ASSOCIATED FACTOR"/>
    <property type="match status" value="1"/>
</dbReference>
<dbReference type="InterPro" id="IPR001841">
    <property type="entry name" value="Znf_RING"/>
</dbReference>
<keyword evidence="1" id="KW-0862">Zinc</keyword>
<dbReference type="AlphaFoldDB" id="A0AAU9JEK6"/>
<dbReference type="InterPro" id="IPR013083">
    <property type="entry name" value="Znf_RING/FYVE/PHD"/>
</dbReference>
<dbReference type="Gene3D" id="3.30.40.10">
    <property type="entry name" value="Zinc/RING finger domain, C3HC4 (zinc finger)"/>
    <property type="match status" value="2"/>
</dbReference>
<name>A0AAU9JEK6_9CILI</name>
<dbReference type="Proteomes" id="UP001162131">
    <property type="component" value="Unassembled WGS sequence"/>
</dbReference>
<sequence length="240" mass="27553">MNDHNPQMYVEIVEPDLEDSMRSLESYKFEDLSLKEGYEVSRFVETPRKDILCPICLGVAREPLECIQCGILICKKCANMMAHSTNRYLPQPRYMEKPRLTCPVCRSKAAPREPSLLLIKYINSLKIYCKNRSQGCPEICALENIKQHQKICQFSTICCANQQFCNRKGSKSDFITVNFPKPRIASYFNNSRIRKKDKVVCSEACKKLLLMKHALDSGQVNEALSMYHTAINELVSPRSK</sequence>
<reference evidence="3" key="1">
    <citation type="submission" date="2021-09" db="EMBL/GenBank/DDBJ databases">
        <authorList>
            <consortium name="AG Swart"/>
            <person name="Singh M."/>
            <person name="Singh A."/>
            <person name="Seah K."/>
            <person name="Emmerich C."/>
        </authorList>
    </citation>
    <scope>NUCLEOTIDE SEQUENCE</scope>
    <source>
        <strain evidence="3">ATCC30299</strain>
    </source>
</reference>
<organism evidence="3 4">
    <name type="scientific">Blepharisma stoltei</name>
    <dbReference type="NCBI Taxonomy" id="1481888"/>
    <lineage>
        <taxon>Eukaryota</taxon>
        <taxon>Sar</taxon>
        <taxon>Alveolata</taxon>
        <taxon>Ciliophora</taxon>
        <taxon>Postciliodesmatophora</taxon>
        <taxon>Heterotrichea</taxon>
        <taxon>Heterotrichida</taxon>
        <taxon>Blepharismidae</taxon>
        <taxon>Blepharisma</taxon>
    </lineage>
</organism>
<dbReference type="PROSITE" id="PS50089">
    <property type="entry name" value="ZF_RING_2"/>
    <property type="match status" value="1"/>
</dbReference>
<gene>
    <name evidence="3" type="ORF">BSTOLATCC_MIC40912</name>
</gene>
<dbReference type="EMBL" id="CAJZBQ010000040">
    <property type="protein sequence ID" value="CAG9326486.1"/>
    <property type="molecule type" value="Genomic_DNA"/>
</dbReference>
<keyword evidence="1" id="KW-0863">Zinc-finger</keyword>
<dbReference type="GO" id="GO:0008270">
    <property type="term" value="F:zinc ion binding"/>
    <property type="evidence" value="ECO:0007669"/>
    <property type="project" value="UniProtKB-KW"/>
</dbReference>
<evidence type="ECO:0000256" key="1">
    <source>
        <dbReference type="PROSITE-ProRule" id="PRU00175"/>
    </source>
</evidence>
<dbReference type="SUPFAM" id="SSF49599">
    <property type="entry name" value="TRAF domain-like"/>
    <property type="match status" value="1"/>
</dbReference>
<keyword evidence="4" id="KW-1185">Reference proteome</keyword>
<proteinExistence type="predicted"/>
<dbReference type="PANTHER" id="PTHR10131:SF94">
    <property type="entry name" value="TNF RECEPTOR-ASSOCIATED FACTOR 4"/>
    <property type="match status" value="1"/>
</dbReference>
<comment type="caution">
    <text evidence="3">The sequence shown here is derived from an EMBL/GenBank/DDBJ whole genome shotgun (WGS) entry which is preliminary data.</text>
</comment>
<evidence type="ECO:0000313" key="3">
    <source>
        <dbReference type="EMBL" id="CAG9326486.1"/>
    </source>
</evidence>
<dbReference type="SUPFAM" id="SSF57850">
    <property type="entry name" value="RING/U-box"/>
    <property type="match status" value="1"/>
</dbReference>
<feature type="domain" description="RING-type" evidence="2">
    <location>
        <begin position="53"/>
        <end position="106"/>
    </location>
</feature>
<evidence type="ECO:0000259" key="2">
    <source>
        <dbReference type="PROSITE" id="PS50089"/>
    </source>
</evidence>
<accession>A0AAU9JEK6</accession>
<protein>
    <recommendedName>
        <fullName evidence="2">RING-type domain-containing protein</fullName>
    </recommendedName>
</protein>